<evidence type="ECO:0000256" key="10">
    <source>
        <dbReference type="ARBA" id="ARBA00023054"/>
    </source>
</evidence>
<keyword evidence="5" id="KW-0107">Calcium channel</keyword>
<evidence type="ECO:0000256" key="2">
    <source>
        <dbReference type="ARBA" id="ARBA00006537"/>
    </source>
</evidence>
<organism evidence="15 16">
    <name type="scientific">Babesia ovis</name>
    <dbReference type="NCBI Taxonomy" id="5869"/>
    <lineage>
        <taxon>Eukaryota</taxon>
        <taxon>Sar</taxon>
        <taxon>Alveolata</taxon>
        <taxon>Apicomplexa</taxon>
        <taxon>Aconoidasida</taxon>
        <taxon>Piroplasmida</taxon>
        <taxon>Babesiidae</taxon>
        <taxon>Babesia</taxon>
    </lineage>
</organism>
<evidence type="ECO:0000256" key="14">
    <source>
        <dbReference type="SAM" id="Phobius"/>
    </source>
</evidence>
<evidence type="ECO:0000256" key="11">
    <source>
        <dbReference type="ARBA" id="ARBA00023065"/>
    </source>
</evidence>
<keyword evidence="11" id="KW-0406">Ion transport</keyword>
<dbReference type="EMBL" id="BLIY01000022">
    <property type="protein sequence ID" value="GFE55485.1"/>
    <property type="molecule type" value="Genomic_DNA"/>
</dbReference>
<dbReference type="OrthoDB" id="342726at2759"/>
<evidence type="ECO:0000256" key="6">
    <source>
        <dbReference type="ARBA" id="ARBA00022692"/>
    </source>
</evidence>
<evidence type="ECO:0000256" key="3">
    <source>
        <dbReference type="ARBA" id="ARBA00022448"/>
    </source>
</evidence>
<protein>
    <submittedName>
        <fullName evidence="15">Transmembrane and coiled-coil domains containing protein</fullName>
    </submittedName>
</protein>
<evidence type="ECO:0000313" key="15">
    <source>
        <dbReference type="EMBL" id="GFE55485.1"/>
    </source>
</evidence>
<comment type="similarity">
    <text evidence="2">Belongs to the TMCO1 family.</text>
</comment>
<evidence type="ECO:0000256" key="7">
    <source>
        <dbReference type="ARBA" id="ARBA00022824"/>
    </source>
</evidence>
<dbReference type="Pfam" id="PF01956">
    <property type="entry name" value="EMC3_TMCO1"/>
    <property type="match status" value="1"/>
</dbReference>
<accession>A0A9W5WVW3</accession>
<comment type="caution">
    <text evidence="15">The sequence shown here is derived from an EMBL/GenBank/DDBJ whole genome shotgun (WGS) entry which is preliminary data.</text>
</comment>
<keyword evidence="12 14" id="KW-0472">Membrane</keyword>
<keyword evidence="10" id="KW-0175">Coiled coil</keyword>
<evidence type="ECO:0000256" key="8">
    <source>
        <dbReference type="ARBA" id="ARBA00022837"/>
    </source>
</evidence>
<proteinExistence type="inferred from homology"/>
<reference evidence="15" key="1">
    <citation type="submission" date="2019-12" db="EMBL/GenBank/DDBJ databases">
        <title>Genome sequence of Babesia ovis.</title>
        <authorList>
            <person name="Yamagishi J."/>
            <person name="Sevinc F."/>
            <person name="Xuan X."/>
        </authorList>
    </citation>
    <scope>NUCLEOTIDE SEQUENCE</scope>
    <source>
        <strain evidence="15">Selcuk</strain>
    </source>
</reference>
<evidence type="ECO:0000256" key="13">
    <source>
        <dbReference type="ARBA" id="ARBA00023303"/>
    </source>
</evidence>
<keyword evidence="9 14" id="KW-1133">Transmembrane helix</keyword>
<dbReference type="GO" id="GO:0032469">
    <property type="term" value="P:endoplasmic reticulum calcium ion homeostasis"/>
    <property type="evidence" value="ECO:0007669"/>
    <property type="project" value="InterPro"/>
</dbReference>
<keyword evidence="16" id="KW-1185">Reference proteome</keyword>
<keyword evidence="4" id="KW-0109">Calcium transport</keyword>
<gene>
    <name evidence="15" type="ORF">BaOVIS_028890</name>
</gene>
<keyword evidence="13" id="KW-0407">Ion channel</keyword>
<evidence type="ECO:0000256" key="9">
    <source>
        <dbReference type="ARBA" id="ARBA00022989"/>
    </source>
</evidence>
<dbReference type="PANTHER" id="PTHR20917">
    <property type="entry name" value="PNAS-RELATED"/>
    <property type="match status" value="1"/>
</dbReference>
<name>A0A9W5WVW3_BABOV</name>
<comment type="subcellular location">
    <subcellularLocation>
        <location evidence="1">Endoplasmic reticulum membrane</location>
        <topology evidence="1">Multi-pass membrane protein</topology>
    </subcellularLocation>
</comment>
<sequence length="161" mass="18705">MKEVASLLFVYRKPEYKRKFDELNQRFEEYHRTYVLFEPRSANYNCFNAVTLRLLEASKELRDIQPWYNFVTGALFMLLMLLVMSYFEGCVVAKLPFTPVWPIKIFTKGDIGGDDPTNCSATCLYTMLSMAAKDTVQVFLGYRCPVTAWTEVNLKSMAKDE</sequence>
<dbReference type="InterPro" id="IPR008559">
    <property type="entry name" value="TMCO1"/>
</dbReference>
<evidence type="ECO:0000256" key="4">
    <source>
        <dbReference type="ARBA" id="ARBA00022568"/>
    </source>
</evidence>
<dbReference type="GO" id="GO:0005789">
    <property type="term" value="C:endoplasmic reticulum membrane"/>
    <property type="evidence" value="ECO:0007669"/>
    <property type="project" value="UniProtKB-SubCell"/>
</dbReference>
<dbReference type="Proteomes" id="UP001057455">
    <property type="component" value="Unassembled WGS sequence"/>
</dbReference>
<dbReference type="GO" id="GO:0005262">
    <property type="term" value="F:calcium channel activity"/>
    <property type="evidence" value="ECO:0007669"/>
    <property type="project" value="UniProtKB-KW"/>
</dbReference>
<keyword evidence="7" id="KW-0256">Endoplasmic reticulum</keyword>
<keyword evidence="8" id="KW-0106">Calcium</keyword>
<keyword evidence="3" id="KW-0813">Transport</keyword>
<evidence type="ECO:0000256" key="1">
    <source>
        <dbReference type="ARBA" id="ARBA00004477"/>
    </source>
</evidence>
<dbReference type="InterPro" id="IPR002809">
    <property type="entry name" value="EMC3/TMCO1"/>
</dbReference>
<evidence type="ECO:0000313" key="16">
    <source>
        <dbReference type="Proteomes" id="UP001057455"/>
    </source>
</evidence>
<keyword evidence="6 14" id="KW-0812">Transmembrane</keyword>
<dbReference type="PANTHER" id="PTHR20917:SF0">
    <property type="entry name" value="CALCIUM LOAD-ACTIVATED CALCIUM CHANNEL"/>
    <property type="match status" value="1"/>
</dbReference>
<feature type="transmembrane region" description="Helical" evidence="14">
    <location>
        <begin position="67"/>
        <end position="87"/>
    </location>
</feature>
<evidence type="ECO:0000256" key="12">
    <source>
        <dbReference type="ARBA" id="ARBA00023136"/>
    </source>
</evidence>
<dbReference type="AlphaFoldDB" id="A0A9W5WVW3"/>
<evidence type="ECO:0000256" key="5">
    <source>
        <dbReference type="ARBA" id="ARBA00022673"/>
    </source>
</evidence>